<feature type="transmembrane region" description="Helical" evidence="1">
    <location>
        <begin position="119"/>
        <end position="147"/>
    </location>
</feature>
<gene>
    <name evidence="2" type="ORF">S01H1_48193</name>
</gene>
<sequence length="243" mass="26683">MFKEGSAGIKEMMAEMDEMGAVMGKDAVGQGAKYIDTMRRVDVMMTAVKNVIAQELMPIIKDFAVNMIKWWKINKDIVKVRVKEWAVKIGEALVSMGEALQWVADQWGWLKPALQTLGLIAGVVYGVAAALKIWAAGVAIVTAAQWLWNAALYANPVVLIIMAGVAAIAALVTAIILVVKYWDEIVEALHVAEKAVEDFFGAIGPAVTGAWQYMVDFFEGIFAYFDNLFSYNETFNKMFGAIG</sequence>
<evidence type="ECO:0000256" key="1">
    <source>
        <dbReference type="SAM" id="Phobius"/>
    </source>
</evidence>
<dbReference type="AlphaFoldDB" id="X0WRA5"/>
<evidence type="ECO:0000313" key="2">
    <source>
        <dbReference type="EMBL" id="GAG27053.1"/>
    </source>
</evidence>
<feature type="non-terminal residue" evidence="2">
    <location>
        <position position="243"/>
    </location>
</feature>
<accession>X0WRA5</accession>
<comment type="caution">
    <text evidence="2">The sequence shown here is derived from an EMBL/GenBank/DDBJ whole genome shotgun (WGS) entry which is preliminary data.</text>
</comment>
<keyword evidence="1" id="KW-0812">Transmembrane</keyword>
<dbReference type="EMBL" id="BARS01030943">
    <property type="protein sequence ID" value="GAG27053.1"/>
    <property type="molecule type" value="Genomic_DNA"/>
</dbReference>
<name>X0WRA5_9ZZZZ</name>
<keyword evidence="1" id="KW-0472">Membrane</keyword>
<organism evidence="2">
    <name type="scientific">marine sediment metagenome</name>
    <dbReference type="NCBI Taxonomy" id="412755"/>
    <lineage>
        <taxon>unclassified sequences</taxon>
        <taxon>metagenomes</taxon>
        <taxon>ecological metagenomes</taxon>
    </lineage>
</organism>
<feature type="transmembrane region" description="Helical" evidence="1">
    <location>
        <begin position="153"/>
        <end position="179"/>
    </location>
</feature>
<evidence type="ECO:0008006" key="3">
    <source>
        <dbReference type="Google" id="ProtNLM"/>
    </source>
</evidence>
<proteinExistence type="predicted"/>
<protein>
    <recommendedName>
        <fullName evidence="3">Phage tail tape measure protein domain-containing protein</fullName>
    </recommendedName>
</protein>
<reference evidence="2" key="1">
    <citation type="journal article" date="2014" name="Front. Microbiol.">
        <title>High frequency of phylogenetically diverse reductive dehalogenase-homologous genes in deep subseafloor sedimentary metagenomes.</title>
        <authorList>
            <person name="Kawai M."/>
            <person name="Futagami T."/>
            <person name="Toyoda A."/>
            <person name="Takaki Y."/>
            <person name="Nishi S."/>
            <person name="Hori S."/>
            <person name="Arai W."/>
            <person name="Tsubouchi T."/>
            <person name="Morono Y."/>
            <person name="Uchiyama I."/>
            <person name="Ito T."/>
            <person name="Fujiyama A."/>
            <person name="Inagaki F."/>
            <person name="Takami H."/>
        </authorList>
    </citation>
    <scope>NUCLEOTIDE SEQUENCE</scope>
    <source>
        <strain evidence="2">Expedition CK06-06</strain>
    </source>
</reference>
<keyword evidence="1" id="KW-1133">Transmembrane helix</keyword>